<comment type="subcellular location">
    <subcellularLocation>
        <location evidence="1">Nucleus</location>
    </subcellularLocation>
</comment>
<name>A0ABR4MUP0_9PEZI</name>
<keyword evidence="1" id="KW-0010">Activator</keyword>
<comment type="subunit">
    <text evidence="1">Component of the Mediator complex.</text>
</comment>
<keyword evidence="4" id="KW-1185">Reference proteome</keyword>
<evidence type="ECO:0000313" key="3">
    <source>
        <dbReference type="EMBL" id="KAL2891974.1"/>
    </source>
</evidence>
<keyword evidence="1" id="KW-0805">Transcription regulation</keyword>
<proteinExistence type="inferred from homology"/>
<dbReference type="Pfam" id="PF09637">
    <property type="entry name" value="Med18"/>
    <property type="match status" value="1"/>
</dbReference>
<comment type="similarity">
    <text evidence="1">Belongs to the Mediator complex subunit 18 family.</text>
</comment>
<comment type="caution">
    <text evidence="3">The sequence shown here is derived from an EMBL/GenBank/DDBJ whole genome shotgun (WGS) entry which is preliminary data.</text>
</comment>
<gene>
    <name evidence="1" type="primary">MED18</name>
    <name evidence="3" type="ORF">HOO65_011332</name>
</gene>
<evidence type="ECO:0000256" key="1">
    <source>
        <dbReference type="RuleBase" id="RU364150"/>
    </source>
</evidence>
<organism evidence="3 4">
    <name type="scientific">Ceratocystis lukuohia</name>
    <dbReference type="NCBI Taxonomy" id="2019550"/>
    <lineage>
        <taxon>Eukaryota</taxon>
        <taxon>Fungi</taxon>
        <taxon>Dikarya</taxon>
        <taxon>Ascomycota</taxon>
        <taxon>Pezizomycotina</taxon>
        <taxon>Sordariomycetes</taxon>
        <taxon>Hypocreomycetidae</taxon>
        <taxon>Microascales</taxon>
        <taxon>Ceratocystidaceae</taxon>
        <taxon>Ceratocystis</taxon>
    </lineage>
</organism>
<protein>
    <recommendedName>
        <fullName evidence="1">Mediator of RNA polymerase II transcription subunit 18</fullName>
    </recommendedName>
    <alternativeName>
        <fullName evidence="1">Mediator complex subunit 18</fullName>
    </alternativeName>
</protein>
<dbReference type="InterPro" id="IPR019095">
    <property type="entry name" value="Mediator_Med18"/>
</dbReference>
<comment type="function">
    <text evidence="1">Component of the Mediator complex, a coactivator involved in the regulated transcription of nearly all RNA polymerase II-dependent genes. Mediator functions as a bridge to convey information from gene-specific regulatory proteins to the basal RNA polymerase II transcription machinery. Mediator is recruited to promoters by direct interactions with regulatory proteins and serves as a scaffold for the assembly of a functional preinitiation complex with RNA polymerase II and the general transcription factors.</text>
</comment>
<sequence>MLELFMTAVIDRDDETRARAVLKGICARDGYESMNRCLRFQGPRRPTGMSNLVSVHKSDKDKQPSELLLWRELQTAVSRQSYLIDLRYEVPYDGFGPQAQQPDFNANEGILRWLDFPDPPPPNSNRAITTRKKIEIWKQKNLLKIMQDNNHALKGELLEHTVQYFDDSGIEYCLCKQYLLKDRSQYQPMLSPDTRPIASHLPAQEALECGDPMGRWFLFVKINVLEDTRPHEITRAAEKLQVIQRELEGAIEFKHFDRRTWDPRVPLEAQPAPIGAAAREASRTSIILIQTSSETRPHSAPSKPPHNVPIMDTRKNIDLHQQGQQMTPGDSIVVANATKSVSRDIMTNLTTTALAQSPAASLSSAPLTLTPDLAAAFSPGLSPAMIAIRNEVTHKKAPSQCHASAINPTYNHANGIQKQRVAPDFLAPPKAPHSSVQITMTDERSKLAGYGIQRMPTVLPETFSRWETGLSRDLHDVCLDKPGAESDDTPGADAETGDSSSNNNGVSKGDNEDNDSGNEGFTPYVNDGSNPDDSDHDDSAVVLVASESFVGLGEENKEKMTR</sequence>
<feature type="compositionally biased region" description="Polar residues" evidence="2">
    <location>
        <begin position="497"/>
        <end position="506"/>
    </location>
</feature>
<dbReference type="RefSeq" id="XP_070863153.1">
    <property type="nucleotide sequence ID" value="XM_071005639.1"/>
</dbReference>
<accession>A0ABR4MUP0</accession>
<evidence type="ECO:0000256" key="2">
    <source>
        <dbReference type="SAM" id="MobiDB-lite"/>
    </source>
</evidence>
<reference evidence="3 4" key="1">
    <citation type="submission" date="2020-05" db="EMBL/GenBank/DDBJ databases">
        <title>Ceratocystis lukuohia genome.</title>
        <authorList>
            <person name="Harrington T.C."/>
            <person name="Kim K."/>
            <person name="Mayers C.G."/>
        </authorList>
    </citation>
    <scope>NUCLEOTIDE SEQUENCE [LARGE SCALE GENOMIC DNA]</scope>
    <source>
        <strain evidence="3 4">C4212</strain>
    </source>
</reference>
<dbReference type="EMBL" id="JABSNW010000001">
    <property type="protein sequence ID" value="KAL2891974.1"/>
    <property type="molecule type" value="Genomic_DNA"/>
</dbReference>
<dbReference type="Proteomes" id="UP001610728">
    <property type="component" value="Unassembled WGS sequence"/>
</dbReference>
<evidence type="ECO:0000313" key="4">
    <source>
        <dbReference type="Proteomes" id="UP001610728"/>
    </source>
</evidence>
<keyword evidence="1" id="KW-0539">Nucleus</keyword>
<feature type="region of interest" description="Disordered" evidence="2">
    <location>
        <begin position="477"/>
        <end position="542"/>
    </location>
</feature>
<keyword evidence="1" id="KW-0804">Transcription</keyword>
<dbReference type="Gene3D" id="2.40.320.10">
    <property type="entry name" value="Hypothetical Protein Pfu-838710-001"/>
    <property type="match status" value="1"/>
</dbReference>
<dbReference type="GeneID" id="98115577"/>